<dbReference type="InterPro" id="IPR008979">
    <property type="entry name" value="Galactose-bd-like_sf"/>
</dbReference>
<comment type="similarity">
    <text evidence="8">Belongs to the glycosyl hydrolase 2 family. Beta-mannosidase B subfamily.</text>
</comment>
<organism evidence="14 15">
    <name type="scientific">Lophium mytilinum</name>
    <dbReference type="NCBI Taxonomy" id="390894"/>
    <lineage>
        <taxon>Eukaryota</taxon>
        <taxon>Fungi</taxon>
        <taxon>Dikarya</taxon>
        <taxon>Ascomycota</taxon>
        <taxon>Pezizomycotina</taxon>
        <taxon>Dothideomycetes</taxon>
        <taxon>Pleosporomycetidae</taxon>
        <taxon>Mytilinidiales</taxon>
        <taxon>Mytilinidiaceae</taxon>
        <taxon>Lophium</taxon>
    </lineage>
</organism>
<dbReference type="Gene3D" id="2.60.40.10">
    <property type="entry name" value="Immunoglobulins"/>
    <property type="match status" value="1"/>
</dbReference>
<dbReference type="AlphaFoldDB" id="A0A6A6QK46"/>
<comment type="catalytic activity">
    <reaction evidence="1">
        <text>Hydrolysis of terminal, non-reducing beta-D-mannose residues in beta-D-mannosides.</text>
        <dbReference type="EC" id="3.2.1.25"/>
    </reaction>
</comment>
<dbReference type="FunFam" id="2.60.120.260:FF:000118">
    <property type="entry name" value="Beta-mannosidase B"/>
    <property type="match status" value="1"/>
</dbReference>
<dbReference type="InterPro" id="IPR013783">
    <property type="entry name" value="Ig-like_fold"/>
</dbReference>
<dbReference type="Gene3D" id="3.20.20.80">
    <property type="entry name" value="Glycosidases"/>
    <property type="match status" value="1"/>
</dbReference>
<sequence>MAQALAVHDLTSEWSFKQTDDTADNAWLPVAHVPTNVHLDLIAHGKIPDPFLGFNELKAEWVADKSWTYKTKLPDSPTPQEGTVTFLAFDGLDTFATVKLNGETILTSDNMFIPHRIDVTNKLKPGPNNVLEIDFASARLRAIELKEAHSEHTWVGFNGDMARLAVRKAQYHWGWDWGPVLNTCGPWRSVRLETYQSRISDLRIDYELDANLKAASGTITTKVEGQSGKTVAFVAHIEDSVVFKGSADVDSDGVAKVEFRVNDPQLWYPHGYGAQPLYTVTATVSTGEVDLHSASRRTGFRKGELIQQPDEIGKTFFFRINGVDVFCGGSDWIPADSFTPRVTAEKYRKWLEMMVDGYQVMIRIWGGGIWEEDVFYDLCDELGVLVWQDFMFGCGNYPAWPELLESIRLECIANVARLRHHPAIVIYAGNNEDYQVQEQFNLTYKYEDKDPENWLKTDFPARYIYEKILPEVVTQESPHVAYHPGSPWGDGLITSNTTVGDMHQWNVWHGTQEKYQIFDTLGGRFNSEFGMEAFPHIETIKYYCTDPTQLYPQSHMLDFHNKADGHERRIATYLVENFRTQTDLEAFIHLTQLSQAEALMFGYRGWRRQWGQKRFCGGALVWQLNDCWPVTSWSIVDYFLRKKPAYYAMRRVLAPVAVAVKRAHHDWSVVHARVPKTSDYELWVASSQPGELTATVEMRFISVATGKEIKESIIKKDIAIVANGTTDVLSGTIDNVNEEPHVLAARIWIDDQVVSRDVDWPQPLKYLSFEDRGVEVYHRGDNISIKAARPTKGLVFEERTGVLVADSAIDVVPGDEQVVKVRGLGPSDQPLRWTYLGRT</sequence>
<keyword evidence="15" id="KW-1185">Reference proteome</keyword>
<accession>A0A6A6QK46</accession>
<dbReference type="GO" id="GO:0000272">
    <property type="term" value="P:polysaccharide catabolic process"/>
    <property type="evidence" value="ECO:0007669"/>
    <property type="project" value="UniProtKB-KW"/>
</dbReference>
<feature type="domain" description="Mannosidase Ig/CBM-like" evidence="12">
    <location>
        <begin position="679"/>
        <end position="766"/>
    </location>
</feature>
<dbReference type="InterPro" id="IPR006102">
    <property type="entry name" value="Ig-like_GH2"/>
</dbReference>
<evidence type="ECO:0000256" key="5">
    <source>
        <dbReference type="ARBA" id="ARBA00023277"/>
    </source>
</evidence>
<feature type="domain" description="Beta-mannosidase-like galactose-binding" evidence="13">
    <location>
        <begin position="14"/>
        <end position="188"/>
    </location>
</feature>
<dbReference type="PANTHER" id="PTHR43730">
    <property type="entry name" value="BETA-MANNOSIDASE"/>
    <property type="match status" value="1"/>
</dbReference>
<evidence type="ECO:0000259" key="13">
    <source>
        <dbReference type="Pfam" id="PF22666"/>
    </source>
</evidence>
<keyword evidence="7" id="KW-0624">Polysaccharide degradation</keyword>
<evidence type="ECO:0000259" key="11">
    <source>
        <dbReference type="Pfam" id="PF00703"/>
    </source>
</evidence>
<name>A0A6A6QK46_9PEZI</name>
<keyword evidence="4 14" id="KW-0378">Hydrolase</keyword>
<dbReference type="FunFam" id="3.20.20.80:FF:000050">
    <property type="entry name" value="Beta-mannosidase B"/>
    <property type="match status" value="1"/>
</dbReference>
<dbReference type="GO" id="GO:0004567">
    <property type="term" value="F:beta-mannosidase activity"/>
    <property type="evidence" value="ECO:0007669"/>
    <property type="project" value="UniProtKB-EC"/>
</dbReference>
<evidence type="ECO:0000256" key="8">
    <source>
        <dbReference type="ARBA" id="ARBA00038429"/>
    </source>
</evidence>
<dbReference type="SUPFAM" id="SSF51445">
    <property type="entry name" value="(Trans)glycosidases"/>
    <property type="match status" value="1"/>
</dbReference>
<evidence type="ECO:0000313" key="15">
    <source>
        <dbReference type="Proteomes" id="UP000799750"/>
    </source>
</evidence>
<dbReference type="Pfam" id="PF17786">
    <property type="entry name" value="Mannosidase_ig"/>
    <property type="match status" value="1"/>
</dbReference>
<reference evidence="14" key="1">
    <citation type="journal article" date="2020" name="Stud. Mycol.">
        <title>101 Dothideomycetes genomes: a test case for predicting lifestyles and emergence of pathogens.</title>
        <authorList>
            <person name="Haridas S."/>
            <person name="Albert R."/>
            <person name="Binder M."/>
            <person name="Bloem J."/>
            <person name="Labutti K."/>
            <person name="Salamov A."/>
            <person name="Andreopoulos B."/>
            <person name="Baker S."/>
            <person name="Barry K."/>
            <person name="Bills G."/>
            <person name="Bluhm B."/>
            <person name="Cannon C."/>
            <person name="Castanera R."/>
            <person name="Culley D."/>
            <person name="Daum C."/>
            <person name="Ezra D."/>
            <person name="Gonzalez J."/>
            <person name="Henrissat B."/>
            <person name="Kuo A."/>
            <person name="Liang C."/>
            <person name="Lipzen A."/>
            <person name="Lutzoni F."/>
            <person name="Magnuson J."/>
            <person name="Mondo S."/>
            <person name="Nolan M."/>
            <person name="Ohm R."/>
            <person name="Pangilinan J."/>
            <person name="Park H.-J."/>
            <person name="Ramirez L."/>
            <person name="Alfaro M."/>
            <person name="Sun H."/>
            <person name="Tritt A."/>
            <person name="Yoshinaga Y."/>
            <person name="Zwiers L.-H."/>
            <person name="Turgeon B."/>
            <person name="Goodwin S."/>
            <person name="Spatafora J."/>
            <person name="Crous P."/>
            <person name="Grigoriev I."/>
        </authorList>
    </citation>
    <scope>NUCLEOTIDE SEQUENCE</scope>
    <source>
        <strain evidence="14">CBS 269.34</strain>
    </source>
</reference>
<evidence type="ECO:0000256" key="10">
    <source>
        <dbReference type="ARBA" id="ARBA00041614"/>
    </source>
</evidence>
<dbReference type="Proteomes" id="UP000799750">
    <property type="component" value="Unassembled WGS sequence"/>
</dbReference>
<evidence type="ECO:0000256" key="4">
    <source>
        <dbReference type="ARBA" id="ARBA00022801"/>
    </source>
</evidence>
<dbReference type="Pfam" id="PF22666">
    <property type="entry name" value="Glyco_hydro_2_N2"/>
    <property type="match status" value="1"/>
</dbReference>
<evidence type="ECO:0000259" key="12">
    <source>
        <dbReference type="Pfam" id="PF17786"/>
    </source>
</evidence>
<dbReference type="EMBL" id="MU004194">
    <property type="protein sequence ID" value="KAF2492396.1"/>
    <property type="molecule type" value="Genomic_DNA"/>
</dbReference>
<evidence type="ECO:0000256" key="2">
    <source>
        <dbReference type="ARBA" id="ARBA00004740"/>
    </source>
</evidence>
<keyword evidence="5" id="KW-0119">Carbohydrate metabolism</keyword>
<comment type="pathway">
    <text evidence="2">Glycan metabolism; N-glycan degradation.</text>
</comment>
<dbReference type="PANTHER" id="PTHR43730:SF1">
    <property type="entry name" value="BETA-MANNOSIDASE"/>
    <property type="match status" value="1"/>
</dbReference>
<dbReference type="OrthoDB" id="2866996at2759"/>
<dbReference type="InterPro" id="IPR054593">
    <property type="entry name" value="Beta-mannosidase-like_N2"/>
</dbReference>
<evidence type="ECO:0000313" key="14">
    <source>
        <dbReference type="EMBL" id="KAF2492396.1"/>
    </source>
</evidence>
<evidence type="ECO:0000256" key="9">
    <source>
        <dbReference type="ARBA" id="ARBA00041069"/>
    </source>
</evidence>
<keyword evidence="6" id="KW-0326">Glycosidase</keyword>
<dbReference type="Gene3D" id="2.60.120.260">
    <property type="entry name" value="Galactose-binding domain-like"/>
    <property type="match status" value="1"/>
</dbReference>
<proteinExistence type="inferred from homology"/>
<dbReference type="InterPro" id="IPR050887">
    <property type="entry name" value="Beta-mannosidase_GH2"/>
</dbReference>
<dbReference type="InterPro" id="IPR036156">
    <property type="entry name" value="Beta-gal/glucu_dom_sf"/>
</dbReference>
<dbReference type="EC" id="3.2.1.25" evidence="3"/>
<evidence type="ECO:0000256" key="3">
    <source>
        <dbReference type="ARBA" id="ARBA00012754"/>
    </source>
</evidence>
<evidence type="ECO:0000256" key="6">
    <source>
        <dbReference type="ARBA" id="ARBA00023295"/>
    </source>
</evidence>
<dbReference type="InterPro" id="IPR017853">
    <property type="entry name" value="GH"/>
</dbReference>
<dbReference type="SUPFAM" id="SSF49303">
    <property type="entry name" value="beta-Galactosidase/glucuronidase domain"/>
    <property type="match status" value="1"/>
</dbReference>
<gene>
    <name evidence="14" type="ORF">BU16DRAFT_584489</name>
</gene>
<protein>
    <recommendedName>
        <fullName evidence="9">Beta-mannosidase B</fullName>
        <ecNumber evidence="3">3.2.1.25</ecNumber>
    </recommendedName>
    <alternativeName>
        <fullName evidence="10">Mannanase B</fullName>
    </alternativeName>
</protein>
<evidence type="ECO:0000256" key="7">
    <source>
        <dbReference type="ARBA" id="ARBA00023326"/>
    </source>
</evidence>
<feature type="domain" description="Glycoside hydrolase family 2 immunoglobulin-like beta-sandwich" evidence="11">
    <location>
        <begin position="198"/>
        <end position="301"/>
    </location>
</feature>
<dbReference type="SUPFAM" id="SSF49785">
    <property type="entry name" value="Galactose-binding domain-like"/>
    <property type="match status" value="1"/>
</dbReference>
<dbReference type="GO" id="GO:0006516">
    <property type="term" value="P:glycoprotein catabolic process"/>
    <property type="evidence" value="ECO:0007669"/>
    <property type="project" value="TreeGrafter"/>
</dbReference>
<evidence type="ECO:0000256" key="1">
    <source>
        <dbReference type="ARBA" id="ARBA00000829"/>
    </source>
</evidence>
<dbReference type="Pfam" id="PF00703">
    <property type="entry name" value="Glyco_hydro_2"/>
    <property type="match status" value="1"/>
</dbReference>
<dbReference type="InterPro" id="IPR041447">
    <property type="entry name" value="Mannosidase_ig"/>
</dbReference>